<evidence type="ECO:0000313" key="2">
    <source>
        <dbReference type="EMBL" id="KAG0726875.1"/>
    </source>
</evidence>
<gene>
    <name evidence="2" type="ORF">GWK47_035726</name>
</gene>
<keyword evidence="3" id="KW-1185">Reference proteome</keyword>
<accession>A0A8J4YTR0</accession>
<feature type="compositionally biased region" description="Basic and acidic residues" evidence="1">
    <location>
        <begin position="40"/>
        <end position="49"/>
    </location>
</feature>
<sequence length="122" mass="13395">MLEAADSKGQQAALECASEAQDRGQQAELALEDPPALHVENTEVEDRSPRASNTTAEAEEDEEASRPVRRRLLVPRRFMDPLAGPDEGFLSDLGDPYCVQVPRMHHAARCTSEAARPAWSIV</sequence>
<dbReference type="AlphaFoldDB" id="A0A8J4YTR0"/>
<feature type="region of interest" description="Disordered" evidence="1">
    <location>
        <begin position="1"/>
        <end position="69"/>
    </location>
</feature>
<name>A0A8J4YTR0_CHIOP</name>
<dbReference type="EMBL" id="JACEEZ010003905">
    <property type="protein sequence ID" value="KAG0726875.1"/>
    <property type="molecule type" value="Genomic_DNA"/>
</dbReference>
<comment type="caution">
    <text evidence="2">The sequence shown here is derived from an EMBL/GenBank/DDBJ whole genome shotgun (WGS) entry which is preliminary data.</text>
</comment>
<evidence type="ECO:0000256" key="1">
    <source>
        <dbReference type="SAM" id="MobiDB-lite"/>
    </source>
</evidence>
<organism evidence="2 3">
    <name type="scientific">Chionoecetes opilio</name>
    <name type="common">Atlantic snow crab</name>
    <name type="synonym">Cancer opilio</name>
    <dbReference type="NCBI Taxonomy" id="41210"/>
    <lineage>
        <taxon>Eukaryota</taxon>
        <taxon>Metazoa</taxon>
        <taxon>Ecdysozoa</taxon>
        <taxon>Arthropoda</taxon>
        <taxon>Crustacea</taxon>
        <taxon>Multicrustacea</taxon>
        <taxon>Malacostraca</taxon>
        <taxon>Eumalacostraca</taxon>
        <taxon>Eucarida</taxon>
        <taxon>Decapoda</taxon>
        <taxon>Pleocyemata</taxon>
        <taxon>Brachyura</taxon>
        <taxon>Eubrachyura</taxon>
        <taxon>Majoidea</taxon>
        <taxon>Majidae</taxon>
        <taxon>Chionoecetes</taxon>
    </lineage>
</organism>
<protein>
    <submittedName>
        <fullName evidence="2">Uncharacterized protein</fullName>
    </submittedName>
</protein>
<proteinExistence type="predicted"/>
<dbReference type="Proteomes" id="UP000770661">
    <property type="component" value="Unassembled WGS sequence"/>
</dbReference>
<reference evidence="2" key="1">
    <citation type="submission" date="2020-07" db="EMBL/GenBank/DDBJ databases">
        <title>The High-quality genome of the commercially important snow crab, Chionoecetes opilio.</title>
        <authorList>
            <person name="Jeong J.-H."/>
            <person name="Ryu S."/>
        </authorList>
    </citation>
    <scope>NUCLEOTIDE SEQUENCE</scope>
    <source>
        <strain evidence="2">MADBK_172401_WGS</strain>
        <tissue evidence="2">Digestive gland</tissue>
    </source>
</reference>
<evidence type="ECO:0000313" key="3">
    <source>
        <dbReference type="Proteomes" id="UP000770661"/>
    </source>
</evidence>